<feature type="transmembrane region" description="Helical" evidence="1">
    <location>
        <begin position="299"/>
        <end position="321"/>
    </location>
</feature>
<dbReference type="RefSeq" id="WP_089407326.1">
    <property type="nucleotide sequence ID" value="NZ_FZOU01000001.1"/>
</dbReference>
<accession>A0A239EPP3</accession>
<sequence>MTFLQAAFSFLVFIAPMAGTGVWLLLRARRAAANSETGSLPFQPAAEAEPLRFLHRLNLSQRKVLKQQLQLGAALGTMLSWAFAYIFCMPLLGAGAGGPKWFNPSAWIWYTFLSNGIHTVQFLSTMVMLCAITTAAPLRLGYEALFYRTRPIRIGFLFWSKLLPTLVGLLAGAALGMALAFAILVAWKGQVWRNLPTTIPRALGPEDADIAQWYADLLVTSVPAACLSVLTSIGLLFTGTLALATSPLIRSKSTRTLPFLILPFFAVGFGLIQISAFAGERTAHLFRYLFIYMRLGPPPPYVFALVPVALSLAFIALARAFSDRMEV</sequence>
<organism evidence="2 3">
    <name type="scientific">Granulicella rosea</name>
    <dbReference type="NCBI Taxonomy" id="474952"/>
    <lineage>
        <taxon>Bacteria</taxon>
        <taxon>Pseudomonadati</taxon>
        <taxon>Acidobacteriota</taxon>
        <taxon>Terriglobia</taxon>
        <taxon>Terriglobales</taxon>
        <taxon>Acidobacteriaceae</taxon>
        <taxon>Granulicella</taxon>
    </lineage>
</organism>
<keyword evidence="1" id="KW-0812">Transmembrane</keyword>
<dbReference type="AlphaFoldDB" id="A0A239EPP3"/>
<name>A0A239EPP3_9BACT</name>
<feature type="transmembrane region" description="Helical" evidence="1">
    <location>
        <begin position="116"/>
        <end position="141"/>
    </location>
</feature>
<feature type="transmembrane region" description="Helical" evidence="1">
    <location>
        <begin position="6"/>
        <end position="26"/>
    </location>
</feature>
<feature type="transmembrane region" description="Helical" evidence="1">
    <location>
        <begin position="222"/>
        <end position="245"/>
    </location>
</feature>
<dbReference type="EMBL" id="FZOU01000001">
    <property type="protein sequence ID" value="SNS46615.1"/>
    <property type="molecule type" value="Genomic_DNA"/>
</dbReference>
<feature type="transmembrane region" description="Helical" evidence="1">
    <location>
        <begin position="162"/>
        <end position="187"/>
    </location>
</feature>
<keyword evidence="3" id="KW-1185">Reference proteome</keyword>
<feature type="transmembrane region" description="Helical" evidence="1">
    <location>
        <begin position="71"/>
        <end position="96"/>
    </location>
</feature>
<keyword evidence="1" id="KW-0472">Membrane</keyword>
<proteinExistence type="predicted"/>
<reference evidence="2 3" key="1">
    <citation type="submission" date="2017-06" db="EMBL/GenBank/DDBJ databases">
        <authorList>
            <person name="Kim H.J."/>
            <person name="Triplett B.A."/>
        </authorList>
    </citation>
    <scope>NUCLEOTIDE SEQUENCE [LARGE SCALE GENOMIC DNA]</scope>
    <source>
        <strain evidence="2 3">DSM 18704</strain>
    </source>
</reference>
<evidence type="ECO:0000313" key="2">
    <source>
        <dbReference type="EMBL" id="SNS46615.1"/>
    </source>
</evidence>
<evidence type="ECO:0000256" key="1">
    <source>
        <dbReference type="SAM" id="Phobius"/>
    </source>
</evidence>
<gene>
    <name evidence="2" type="ORF">SAMN05421770_1011094</name>
</gene>
<protein>
    <submittedName>
        <fullName evidence="2">Uncharacterized protein</fullName>
    </submittedName>
</protein>
<evidence type="ECO:0000313" key="3">
    <source>
        <dbReference type="Proteomes" id="UP000198356"/>
    </source>
</evidence>
<dbReference type="Proteomes" id="UP000198356">
    <property type="component" value="Unassembled WGS sequence"/>
</dbReference>
<keyword evidence="1" id="KW-1133">Transmembrane helix</keyword>
<feature type="transmembrane region" description="Helical" evidence="1">
    <location>
        <begin position="257"/>
        <end position="279"/>
    </location>
</feature>